<keyword evidence="2" id="KW-1185">Reference proteome</keyword>
<dbReference type="STRING" id="1246626.BleG1_1602"/>
<reference evidence="1 2" key="1">
    <citation type="journal article" date="2014" name="Gene">
        <title>A comparative genomic analysis of the alkalitolerant soil bacterium Bacillus lehensis G1.</title>
        <authorList>
            <person name="Noor Y.M."/>
            <person name="Samsulrizal N.H."/>
            <person name="Jema'on N.A."/>
            <person name="Low K.O."/>
            <person name="Ramli A.N."/>
            <person name="Alias N.I."/>
            <person name="Damis S.I."/>
            <person name="Fuzi S.F."/>
            <person name="Isa M.N."/>
            <person name="Murad A.M."/>
            <person name="Raih M.F."/>
            <person name="Bakar F.D."/>
            <person name="Najimudin N."/>
            <person name="Mahadi N.M."/>
            <person name="Illias R.M."/>
        </authorList>
    </citation>
    <scope>NUCLEOTIDE SEQUENCE [LARGE SCALE GENOMIC DNA]</scope>
    <source>
        <strain evidence="1 2">G1</strain>
    </source>
</reference>
<dbReference type="HOGENOM" id="CLU_101141_6_0_9"/>
<dbReference type="Gene3D" id="3.10.129.10">
    <property type="entry name" value="Hotdog Thioesterase"/>
    <property type="match status" value="1"/>
</dbReference>
<accession>A0A060LWM2</accession>
<gene>
    <name evidence="1" type="ORF">BleG1_1602</name>
</gene>
<dbReference type="KEGG" id="ble:BleG1_1602"/>
<proteinExistence type="predicted"/>
<dbReference type="GO" id="GO:0047617">
    <property type="term" value="F:fatty acyl-CoA hydrolase activity"/>
    <property type="evidence" value="ECO:0007669"/>
    <property type="project" value="TreeGrafter"/>
</dbReference>
<dbReference type="OrthoDB" id="6117985at2"/>
<organism evidence="1 2">
    <name type="scientific">Shouchella lehensis G1</name>
    <dbReference type="NCBI Taxonomy" id="1246626"/>
    <lineage>
        <taxon>Bacteria</taxon>
        <taxon>Bacillati</taxon>
        <taxon>Bacillota</taxon>
        <taxon>Bacilli</taxon>
        <taxon>Bacillales</taxon>
        <taxon>Bacillaceae</taxon>
        <taxon>Shouchella</taxon>
    </lineage>
</organism>
<dbReference type="AlphaFoldDB" id="A0A060LWM2"/>
<protein>
    <recommendedName>
        <fullName evidence="3">Thioesterase</fullName>
    </recommendedName>
</protein>
<dbReference type="CDD" id="cd00586">
    <property type="entry name" value="4HBT"/>
    <property type="match status" value="1"/>
</dbReference>
<evidence type="ECO:0000313" key="1">
    <source>
        <dbReference type="EMBL" id="AIC94180.1"/>
    </source>
</evidence>
<dbReference type="InterPro" id="IPR050563">
    <property type="entry name" value="4-hydroxybenzoyl-CoA_TE"/>
</dbReference>
<dbReference type="RefSeq" id="WP_051667484.1">
    <property type="nucleotide sequence ID" value="NZ_CP003923.1"/>
</dbReference>
<dbReference type="PANTHER" id="PTHR31793">
    <property type="entry name" value="4-HYDROXYBENZOYL-COA THIOESTERASE FAMILY MEMBER"/>
    <property type="match status" value="1"/>
</dbReference>
<dbReference type="PATRIC" id="fig|1246626.3.peg.1590"/>
<name>A0A060LWM2_9BACI</name>
<dbReference type="eggNOG" id="COG0824">
    <property type="taxonomic scope" value="Bacteria"/>
</dbReference>
<dbReference type="PANTHER" id="PTHR31793:SF2">
    <property type="entry name" value="BLR1345 PROTEIN"/>
    <property type="match status" value="1"/>
</dbReference>
<evidence type="ECO:0008006" key="3">
    <source>
        <dbReference type="Google" id="ProtNLM"/>
    </source>
</evidence>
<evidence type="ECO:0000313" key="2">
    <source>
        <dbReference type="Proteomes" id="UP000027142"/>
    </source>
</evidence>
<dbReference type="SUPFAM" id="SSF54637">
    <property type="entry name" value="Thioesterase/thiol ester dehydrase-isomerase"/>
    <property type="match status" value="1"/>
</dbReference>
<dbReference type="Proteomes" id="UP000027142">
    <property type="component" value="Chromosome"/>
</dbReference>
<dbReference type="Pfam" id="PF13279">
    <property type="entry name" value="4HBT_2"/>
    <property type="match status" value="1"/>
</dbReference>
<dbReference type="InterPro" id="IPR029069">
    <property type="entry name" value="HotDog_dom_sf"/>
</dbReference>
<sequence length="158" mass="18151">MNETLTLWTGNVLSEWVDYNGHMNDAEYARVFSNAVDALMEHIELDEAGRQHHQYTLFTLENHIKYLAEAHQGAPLQASILILDRDAKRVHLWVELKDDSNQLLATSEQMIMGMSNETRRPAPFPLIVEEKLANMPHASFNQWPKGSNTLIGIRRKNQ</sequence>
<dbReference type="EMBL" id="CP003923">
    <property type="protein sequence ID" value="AIC94180.1"/>
    <property type="molecule type" value="Genomic_DNA"/>
</dbReference>